<dbReference type="GO" id="GO:0005886">
    <property type="term" value="C:plasma membrane"/>
    <property type="evidence" value="ECO:0007669"/>
    <property type="project" value="TreeGrafter"/>
</dbReference>
<gene>
    <name evidence="9" type="ORF">SVIM_LOCUS446526</name>
</gene>
<evidence type="ECO:0000256" key="3">
    <source>
        <dbReference type="ARBA" id="ARBA00022448"/>
    </source>
</evidence>
<dbReference type="Pfam" id="PF02386">
    <property type="entry name" value="TrkH"/>
    <property type="match status" value="1"/>
</dbReference>
<comment type="similarity">
    <text evidence="2">Belongs to the TrkH potassium transport family. HKT (TC 2.A.38.3) subfamily.</text>
</comment>
<keyword evidence="4 8" id="KW-0812">Transmembrane</keyword>
<name>A0A6N2NES5_SALVM</name>
<feature type="transmembrane region" description="Helical" evidence="8">
    <location>
        <begin position="510"/>
        <end position="527"/>
    </location>
</feature>
<protein>
    <recommendedName>
        <fullName evidence="10">Sodium transporter HKT1</fullName>
    </recommendedName>
</protein>
<keyword evidence="3" id="KW-0813">Transport</keyword>
<dbReference type="GO" id="GO:0015081">
    <property type="term" value="F:sodium ion transmembrane transporter activity"/>
    <property type="evidence" value="ECO:0007669"/>
    <property type="project" value="TreeGrafter"/>
</dbReference>
<feature type="transmembrane region" description="Helical" evidence="8">
    <location>
        <begin position="273"/>
        <end position="299"/>
    </location>
</feature>
<sequence>MLVKMKIVACFCKKLEHFCNFFRNKVSCFHKYCICTTRSFLRVLVFQIHPFWVQLAYFVTLSLAGHVALRVSNPRPGSLRPASLDIFFTSVSSVSVSSMSTVEMEVFSNTQLIIITILMLLGGEVLTSILGFHLSSIKFSKPETSKESRVSSVCQNPPKHSTFPGLEIEKPANIVDVECNINSLDNYDHSLIKSKSIKCLARVALGYFSVVHITGSSLVAMYTSLVPSARQVLSRKGIKIQTFSVLTTVSTFSNCGFVPTNENMAAFRKNSGLLLILIPQILLGNTLYPSCLRFLIWVLEKITRKVEFRYILMNSREMGYGHLLSFSHSCLLAVTVLGFILVEFIIFCSMEWSSGALDGLNPNQKLIGALFQVVNSRHTGESVVDLSIISPAILVLFVVMMYLPPYTSFMPLKQQVISETGQKCKNRRKSLVQCLLFSPLSILVIFVILICVSEREKLKKDPLNFNVLNITIEVISAYGNVGFSTGYSCKRQVEPDSSCKDAWFGFVGRWSNMGKLILILVMFFGRLKKFSINGGKAWKLS</sequence>
<evidence type="ECO:0000256" key="8">
    <source>
        <dbReference type="SAM" id="Phobius"/>
    </source>
</evidence>
<dbReference type="EMBL" id="CAADRP010002052">
    <property type="protein sequence ID" value="VFU60257.1"/>
    <property type="molecule type" value="Genomic_DNA"/>
</dbReference>
<dbReference type="PANTHER" id="PTHR31064">
    <property type="entry name" value="POTASSIUM TRANSPORT PROTEIN DDB_G0292412-RELATED"/>
    <property type="match status" value="1"/>
</dbReference>
<dbReference type="AlphaFoldDB" id="A0A6N2NES5"/>
<evidence type="ECO:0000313" key="9">
    <source>
        <dbReference type="EMBL" id="VFU60257.1"/>
    </source>
</evidence>
<organism evidence="9">
    <name type="scientific">Salix viminalis</name>
    <name type="common">Common osier</name>
    <name type="synonym">Basket willow</name>
    <dbReference type="NCBI Taxonomy" id="40686"/>
    <lineage>
        <taxon>Eukaryota</taxon>
        <taxon>Viridiplantae</taxon>
        <taxon>Streptophyta</taxon>
        <taxon>Embryophyta</taxon>
        <taxon>Tracheophyta</taxon>
        <taxon>Spermatophyta</taxon>
        <taxon>Magnoliopsida</taxon>
        <taxon>eudicotyledons</taxon>
        <taxon>Gunneridae</taxon>
        <taxon>Pentapetalae</taxon>
        <taxon>rosids</taxon>
        <taxon>fabids</taxon>
        <taxon>Malpighiales</taxon>
        <taxon>Salicaceae</taxon>
        <taxon>Saliceae</taxon>
        <taxon>Salix</taxon>
    </lineage>
</organism>
<accession>A0A6N2NES5</accession>
<keyword evidence="5 8" id="KW-1133">Transmembrane helix</keyword>
<keyword evidence="6" id="KW-0406">Ion transport</keyword>
<evidence type="ECO:0008006" key="10">
    <source>
        <dbReference type="Google" id="ProtNLM"/>
    </source>
</evidence>
<reference evidence="9" key="1">
    <citation type="submission" date="2019-03" db="EMBL/GenBank/DDBJ databases">
        <authorList>
            <person name="Mank J."/>
            <person name="Almeida P."/>
        </authorList>
    </citation>
    <scope>NUCLEOTIDE SEQUENCE</scope>
    <source>
        <strain evidence="9">78183</strain>
    </source>
</reference>
<feature type="transmembrane region" description="Helical" evidence="8">
    <location>
        <begin position="388"/>
        <end position="409"/>
    </location>
</feature>
<dbReference type="InterPro" id="IPR051143">
    <property type="entry name" value="TrkH_K-transport"/>
</dbReference>
<evidence type="ECO:0000256" key="1">
    <source>
        <dbReference type="ARBA" id="ARBA00004141"/>
    </source>
</evidence>
<dbReference type="PANTHER" id="PTHR31064:SF30">
    <property type="entry name" value="HIGH-AFFINITY POTASSIUM TRANSPORT PROTEIN-RELATED"/>
    <property type="match status" value="1"/>
</dbReference>
<proteinExistence type="inferred from homology"/>
<comment type="subcellular location">
    <subcellularLocation>
        <location evidence="1">Membrane</location>
        <topology evidence="1">Multi-pass membrane protein</topology>
    </subcellularLocation>
</comment>
<evidence type="ECO:0000256" key="5">
    <source>
        <dbReference type="ARBA" id="ARBA00022989"/>
    </source>
</evidence>
<feature type="transmembrane region" description="Helical" evidence="8">
    <location>
        <begin position="203"/>
        <end position="225"/>
    </location>
</feature>
<dbReference type="InterPro" id="IPR003445">
    <property type="entry name" value="Cat_transpt"/>
</dbReference>
<feature type="transmembrane region" description="Helical" evidence="8">
    <location>
        <begin position="320"/>
        <end position="347"/>
    </location>
</feature>
<evidence type="ECO:0000256" key="2">
    <source>
        <dbReference type="ARBA" id="ARBA00010864"/>
    </source>
</evidence>
<evidence type="ECO:0000256" key="6">
    <source>
        <dbReference type="ARBA" id="ARBA00023065"/>
    </source>
</evidence>
<feature type="transmembrane region" description="Helical" evidence="8">
    <location>
        <begin position="112"/>
        <end position="132"/>
    </location>
</feature>
<keyword evidence="7 8" id="KW-0472">Membrane</keyword>
<evidence type="ECO:0000256" key="4">
    <source>
        <dbReference type="ARBA" id="ARBA00022692"/>
    </source>
</evidence>
<evidence type="ECO:0000256" key="7">
    <source>
        <dbReference type="ARBA" id="ARBA00023136"/>
    </source>
</evidence>
<feature type="transmembrane region" description="Helical" evidence="8">
    <location>
        <begin position="430"/>
        <end position="450"/>
    </location>
</feature>